<dbReference type="AlphaFoldDB" id="A0A0C3PH16"/>
<feature type="transmembrane region" description="Helical" evidence="1">
    <location>
        <begin position="46"/>
        <end position="68"/>
    </location>
</feature>
<dbReference type="InParanoid" id="A0A0C3PH16"/>
<reference evidence="2 3" key="1">
    <citation type="submission" date="2014-04" db="EMBL/GenBank/DDBJ databases">
        <authorList>
            <consortium name="DOE Joint Genome Institute"/>
            <person name="Kuo A."/>
            <person name="Kohler A."/>
            <person name="Costa M.D."/>
            <person name="Nagy L.G."/>
            <person name="Floudas D."/>
            <person name="Copeland A."/>
            <person name="Barry K.W."/>
            <person name="Cichocki N."/>
            <person name="Veneault-Fourrey C."/>
            <person name="LaButti K."/>
            <person name="Lindquist E.A."/>
            <person name="Lipzen A."/>
            <person name="Lundell T."/>
            <person name="Morin E."/>
            <person name="Murat C."/>
            <person name="Sun H."/>
            <person name="Tunlid A."/>
            <person name="Henrissat B."/>
            <person name="Grigoriev I.V."/>
            <person name="Hibbett D.S."/>
            <person name="Martin F."/>
            <person name="Nordberg H.P."/>
            <person name="Cantor M.N."/>
            <person name="Hua S.X."/>
        </authorList>
    </citation>
    <scope>NUCLEOTIDE SEQUENCE [LARGE SCALE GENOMIC DNA]</scope>
    <source>
        <strain evidence="2 3">Marx 270</strain>
    </source>
</reference>
<evidence type="ECO:0000313" key="3">
    <source>
        <dbReference type="Proteomes" id="UP000054217"/>
    </source>
</evidence>
<organism evidence="2 3">
    <name type="scientific">Pisolithus tinctorius Marx 270</name>
    <dbReference type="NCBI Taxonomy" id="870435"/>
    <lineage>
        <taxon>Eukaryota</taxon>
        <taxon>Fungi</taxon>
        <taxon>Dikarya</taxon>
        <taxon>Basidiomycota</taxon>
        <taxon>Agaricomycotina</taxon>
        <taxon>Agaricomycetes</taxon>
        <taxon>Agaricomycetidae</taxon>
        <taxon>Boletales</taxon>
        <taxon>Sclerodermatineae</taxon>
        <taxon>Pisolithaceae</taxon>
        <taxon>Pisolithus</taxon>
    </lineage>
</organism>
<reference evidence="3" key="2">
    <citation type="submission" date="2015-01" db="EMBL/GenBank/DDBJ databases">
        <title>Evolutionary Origins and Diversification of the Mycorrhizal Mutualists.</title>
        <authorList>
            <consortium name="DOE Joint Genome Institute"/>
            <consortium name="Mycorrhizal Genomics Consortium"/>
            <person name="Kohler A."/>
            <person name="Kuo A."/>
            <person name="Nagy L.G."/>
            <person name="Floudas D."/>
            <person name="Copeland A."/>
            <person name="Barry K.W."/>
            <person name="Cichocki N."/>
            <person name="Veneault-Fourrey C."/>
            <person name="LaButti K."/>
            <person name="Lindquist E.A."/>
            <person name="Lipzen A."/>
            <person name="Lundell T."/>
            <person name="Morin E."/>
            <person name="Murat C."/>
            <person name="Riley R."/>
            <person name="Ohm R."/>
            <person name="Sun H."/>
            <person name="Tunlid A."/>
            <person name="Henrissat B."/>
            <person name="Grigoriev I.V."/>
            <person name="Hibbett D.S."/>
            <person name="Martin F."/>
        </authorList>
    </citation>
    <scope>NUCLEOTIDE SEQUENCE [LARGE SCALE GENOMIC DNA]</scope>
    <source>
        <strain evidence="3">Marx 270</strain>
    </source>
</reference>
<evidence type="ECO:0000256" key="1">
    <source>
        <dbReference type="SAM" id="Phobius"/>
    </source>
</evidence>
<proteinExistence type="predicted"/>
<gene>
    <name evidence="2" type="ORF">M404DRAFT_392268</name>
</gene>
<protein>
    <submittedName>
        <fullName evidence="2">Uncharacterized protein</fullName>
    </submittedName>
</protein>
<dbReference type="Proteomes" id="UP000054217">
    <property type="component" value="Unassembled WGS sequence"/>
</dbReference>
<dbReference type="HOGENOM" id="CLU_1876262_0_0_1"/>
<name>A0A0C3PH16_PISTI</name>
<keyword evidence="1" id="KW-1133">Transmembrane helix</keyword>
<evidence type="ECO:0000313" key="2">
    <source>
        <dbReference type="EMBL" id="KIO07701.1"/>
    </source>
</evidence>
<keyword evidence="1" id="KW-0472">Membrane</keyword>
<keyword evidence="1" id="KW-0812">Transmembrane</keyword>
<keyword evidence="3" id="KW-1185">Reference proteome</keyword>
<sequence>MTSASPFDRCCCCSPTILTLPYPAFVDTATITVRCRLILRSQALSVVYGTALAPTFTSFFFSSLFLFFSPKLSLDACRTLSPLRAQSLSTTSSPKYDTDTRAFVRSIRLYLLSFSQLFKNVLLICEDDELFLSCWS</sequence>
<accession>A0A0C3PH16</accession>
<dbReference type="EMBL" id="KN831959">
    <property type="protein sequence ID" value="KIO07701.1"/>
    <property type="molecule type" value="Genomic_DNA"/>
</dbReference>